<keyword evidence="6" id="KW-0472">Membrane</keyword>
<evidence type="ECO:0000313" key="8">
    <source>
        <dbReference type="EMBL" id="KKS70705.1"/>
    </source>
</evidence>
<accession>A0A0G1BBF9</accession>
<dbReference type="SUPFAM" id="SSF52833">
    <property type="entry name" value="Thioredoxin-like"/>
    <property type="match status" value="1"/>
</dbReference>
<reference evidence="8 9" key="1">
    <citation type="journal article" date="2015" name="Nature">
        <title>rRNA introns, odd ribosomes, and small enigmatic genomes across a large radiation of phyla.</title>
        <authorList>
            <person name="Brown C.T."/>
            <person name="Hug L.A."/>
            <person name="Thomas B.C."/>
            <person name="Sharon I."/>
            <person name="Castelle C.J."/>
            <person name="Singh A."/>
            <person name="Wilkins M.J."/>
            <person name="Williams K.H."/>
            <person name="Banfield J.F."/>
        </authorList>
    </citation>
    <scope>NUCLEOTIDE SEQUENCE [LARGE SCALE GENOMIC DNA]</scope>
</reference>
<proteinExistence type="inferred from homology"/>
<protein>
    <submittedName>
        <fullName evidence="8">DSBA oxidoreductase</fullName>
    </submittedName>
</protein>
<comment type="caution">
    <text evidence="8">The sequence shown here is derived from an EMBL/GenBank/DDBJ whole genome shotgun (WGS) entry which is preliminary data.</text>
</comment>
<dbReference type="InterPro" id="IPR012336">
    <property type="entry name" value="Thioredoxin-like_fold"/>
</dbReference>
<dbReference type="Gene3D" id="3.40.30.10">
    <property type="entry name" value="Glutaredoxin"/>
    <property type="match status" value="1"/>
</dbReference>
<evidence type="ECO:0000256" key="2">
    <source>
        <dbReference type="ARBA" id="ARBA00022729"/>
    </source>
</evidence>
<dbReference type="EMBL" id="LCEK01000046">
    <property type="protein sequence ID" value="KKS70705.1"/>
    <property type="molecule type" value="Genomic_DNA"/>
</dbReference>
<evidence type="ECO:0000256" key="1">
    <source>
        <dbReference type="ARBA" id="ARBA00005791"/>
    </source>
</evidence>
<keyword evidence="3" id="KW-0560">Oxidoreductase</keyword>
<gene>
    <name evidence="8" type="ORF">UV42_C0046G0004</name>
</gene>
<dbReference type="GO" id="GO:0016491">
    <property type="term" value="F:oxidoreductase activity"/>
    <property type="evidence" value="ECO:0007669"/>
    <property type="project" value="UniProtKB-KW"/>
</dbReference>
<dbReference type="PANTHER" id="PTHR13887">
    <property type="entry name" value="GLUTATHIONE S-TRANSFERASE KAPPA"/>
    <property type="match status" value="1"/>
</dbReference>
<evidence type="ECO:0000256" key="6">
    <source>
        <dbReference type="SAM" id="Phobius"/>
    </source>
</evidence>
<evidence type="ECO:0000256" key="5">
    <source>
        <dbReference type="ARBA" id="ARBA00023284"/>
    </source>
</evidence>
<feature type="transmembrane region" description="Helical" evidence="6">
    <location>
        <begin position="16"/>
        <end position="36"/>
    </location>
</feature>
<dbReference type="PANTHER" id="PTHR13887:SF14">
    <property type="entry name" value="DISULFIDE BOND FORMATION PROTEIN D"/>
    <property type="match status" value="1"/>
</dbReference>
<evidence type="ECO:0000256" key="4">
    <source>
        <dbReference type="ARBA" id="ARBA00023157"/>
    </source>
</evidence>
<dbReference type="InterPro" id="IPR036249">
    <property type="entry name" value="Thioredoxin-like_sf"/>
</dbReference>
<keyword evidence="6" id="KW-0812">Transmembrane</keyword>
<keyword evidence="2" id="KW-0732">Signal</keyword>
<comment type="similarity">
    <text evidence="1">Belongs to the thioredoxin family. DsbA subfamily.</text>
</comment>
<keyword evidence="5" id="KW-0676">Redox-active center</keyword>
<dbReference type="PROSITE" id="PS51352">
    <property type="entry name" value="THIOREDOXIN_2"/>
    <property type="match status" value="1"/>
</dbReference>
<dbReference type="Proteomes" id="UP000033867">
    <property type="component" value="Unassembled WGS sequence"/>
</dbReference>
<evidence type="ECO:0000259" key="7">
    <source>
        <dbReference type="PROSITE" id="PS51352"/>
    </source>
</evidence>
<feature type="domain" description="Thioredoxin" evidence="7">
    <location>
        <begin position="54"/>
        <end position="245"/>
    </location>
</feature>
<organism evidence="8 9">
    <name type="scientific">Candidatus Magasanikbacteria bacterium GW2011_GWE2_42_7</name>
    <dbReference type="NCBI Taxonomy" id="1619052"/>
    <lineage>
        <taxon>Bacteria</taxon>
        <taxon>Candidatus Magasanikiibacteriota</taxon>
    </lineage>
</organism>
<name>A0A0G1BBF9_9BACT</name>
<evidence type="ECO:0000256" key="3">
    <source>
        <dbReference type="ARBA" id="ARBA00023002"/>
    </source>
</evidence>
<keyword evidence="4" id="KW-1015">Disulfide bond</keyword>
<dbReference type="Pfam" id="PF13462">
    <property type="entry name" value="Thioredoxin_4"/>
    <property type="match status" value="1"/>
</dbReference>
<evidence type="ECO:0000313" key="9">
    <source>
        <dbReference type="Proteomes" id="UP000033867"/>
    </source>
</evidence>
<keyword evidence="6" id="KW-1133">Transmembrane helix</keyword>
<sequence>MAEQTPMSGMSQGKTFLFGIVAGILVLCTVGFFVLLSMQLGDKDTRVAGNTNTGNPTQVAPSGDVAPTTITLEEVTDDEHIRGNKNAKITLVEYSDFQCPFCGTFEPTVDQMLEKYPDDVRVVYRHFPLRSIHPQAAPAANASECAAEQGKFWEFHAKLFENQASLSTEVYSSIAKELGLNVSKFDSCVSSNKYAADVQADEASAQAAGGRGTPYSILVGPDGEQIPVSGAQPFSVVDAAVQQLL</sequence>
<dbReference type="InterPro" id="IPR013766">
    <property type="entry name" value="Thioredoxin_domain"/>
</dbReference>
<dbReference type="AlphaFoldDB" id="A0A0G1BBF9"/>